<feature type="transmembrane region" description="Helical" evidence="7">
    <location>
        <begin position="54"/>
        <end position="74"/>
    </location>
</feature>
<dbReference type="EMBL" id="CP048000">
    <property type="protein sequence ID" value="QHQ61119.1"/>
    <property type="molecule type" value="Genomic_DNA"/>
</dbReference>
<protein>
    <submittedName>
        <fullName evidence="9">ABC transporter permease subunit</fullName>
    </submittedName>
</protein>
<dbReference type="PANTHER" id="PTHR30151:SF0">
    <property type="entry name" value="ABC TRANSPORTER PERMEASE PROTEIN MJ0413-RELATED"/>
    <property type="match status" value="1"/>
</dbReference>
<evidence type="ECO:0000259" key="8">
    <source>
        <dbReference type="PROSITE" id="PS50928"/>
    </source>
</evidence>
<comment type="similarity">
    <text evidence="7">Belongs to the binding-protein-dependent transport system permease family.</text>
</comment>
<keyword evidence="4 7" id="KW-0812">Transmembrane</keyword>
<organism evidence="9 10">
    <name type="scientific">Anaerocolumna sedimenticola</name>
    <dbReference type="NCBI Taxonomy" id="2696063"/>
    <lineage>
        <taxon>Bacteria</taxon>
        <taxon>Bacillati</taxon>
        <taxon>Bacillota</taxon>
        <taxon>Clostridia</taxon>
        <taxon>Lachnospirales</taxon>
        <taxon>Lachnospiraceae</taxon>
        <taxon>Anaerocolumna</taxon>
    </lineage>
</organism>
<feature type="transmembrane region" description="Helical" evidence="7">
    <location>
        <begin position="86"/>
        <end position="107"/>
    </location>
</feature>
<dbReference type="SUPFAM" id="SSF161098">
    <property type="entry name" value="MetI-like"/>
    <property type="match status" value="1"/>
</dbReference>
<dbReference type="RefSeq" id="WP_161837946.1">
    <property type="nucleotide sequence ID" value="NZ_CP048000.1"/>
</dbReference>
<feature type="transmembrane region" description="Helical" evidence="7">
    <location>
        <begin position="153"/>
        <end position="172"/>
    </location>
</feature>
<dbReference type="Gene3D" id="1.10.3720.10">
    <property type="entry name" value="MetI-like"/>
    <property type="match status" value="1"/>
</dbReference>
<keyword evidence="2 7" id="KW-0813">Transport</keyword>
<gene>
    <name evidence="9" type="ORF">Ana3638_10355</name>
</gene>
<dbReference type="GO" id="GO:0005886">
    <property type="term" value="C:plasma membrane"/>
    <property type="evidence" value="ECO:0007669"/>
    <property type="project" value="UniProtKB-SubCell"/>
</dbReference>
<keyword evidence="10" id="KW-1185">Reference proteome</keyword>
<keyword evidence="3" id="KW-1003">Cell membrane</keyword>
<name>A0A6P1TLS2_9FIRM</name>
<evidence type="ECO:0000256" key="7">
    <source>
        <dbReference type="RuleBase" id="RU363032"/>
    </source>
</evidence>
<dbReference type="GO" id="GO:0055085">
    <property type="term" value="P:transmembrane transport"/>
    <property type="evidence" value="ECO:0007669"/>
    <property type="project" value="InterPro"/>
</dbReference>
<evidence type="ECO:0000256" key="3">
    <source>
        <dbReference type="ARBA" id="ARBA00022475"/>
    </source>
</evidence>
<evidence type="ECO:0000256" key="5">
    <source>
        <dbReference type="ARBA" id="ARBA00022989"/>
    </source>
</evidence>
<dbReference type="Pfam" id="PF00528">
    <property type="entry name" value="BPD_transp_1"/>
    <property type="match status" value="1"/>
</dbReference>
<feature type="transmembrane region" description="Helical" evidence="7">
    <location>
        <begin position="209"/>
        <end position="227"/>
    </location>
</feature>
<keyword evidence="6 7" id="KW-0472">Membrane</keyword>
<comment type="subcellular location">
    <subcellularLocation>
        <location evidence="1 7">Cell membrane</location>
        <topology evidence="1 7">Multi-pass membrane protein</topology>
    </subcellularLocation>
</comment>
<dbReference type="CDD" id="cd06261">
    <property type="entry name" value="TM_PBP2"/>
    <property type="match status" value="1"/>
</dbReference>
<feature type="domain" description="ABC transmembrane type-1" evidence="8">
    <location>
        <begin position="47"/>
        <end position="231"/>
    </location>
</feature>
<dbReference type="Proteomes" id="UP000464314">
    <property type="component" value="Chromosome"/>
</dbReference>
<evidence type="ECO:0000256" key="6">
    <source>
        <dbReference type="ARBA" id="ARBA00023136"/>
    </source>
</evidence>
<evidence type="ECO:0000256" key="4">
    <source>
        <dbReference type="ARBA" id="ARBA00022692"/>
    </source>
</evidence>
<keyword evidence="5 7" id="KW-1133">Transmembrane helix</keyword>
<feature type="transmembrane region" description="Helical" evidence="7">
    <location>
        <begin position="113"/>
        <end position="132"/>
    </location>
</feature>
<reference evidence="9 10" key="1">
    <citation type="submission" date="2020-01" db="EMBL/GenBank/DDBJ databases">
        <title>Genome analysis of Anaerocolumna sp. CBA3638.</title>
        <authorList>
            <person name="Kim J."/>
            <person name="Roh S.W."/>
        </authorList>
    </citation>
    <scope>NUCLEOTIDE SEQUENCE [LARGE SCALE GENOMIC DNA]</scope>
    <source>
        <strain evidence="9 10">CBA3638</strain>
    </source>
</reference>
<dbReference type="KEGG" id="anr:Ana3638_10355"/>
<accession>A0A6P1TLS2</accession>
<sequence length="244" mass="27387">MKKWIGILALIVLWQVTAVLTHNYIFPTFLQVMQSFAVNSNSIIIHGFYSSIRLIAGVILAVMIGMPVGILIGYHKTLSEYISPVIYLLAPIPKIALLPMIMLLFGIGNLSKIFIIFIIMFFQVIVAAHDAVKNIPGEYFIPLRTIRSGHKAIILHIILPAVLPEMFTSVRIGLATGISVLFFAETFGTRWGLGFYIMDMWMRLDYKQMYAGILALGILGLISVSAVNRLQRCICPWMPKQETK</sequence>
<evidence type="ECO:0000313" key="9">
    <source>
        <dbReference type="EMBL" id="QHQ61119.1"/>
    </source>
</evidence>
<dbReference type="InterPro" id="IPR000515">
    <property type="entry name" value="MetI-like"/>
</dbReference>
<dbReference type="PANTHER" id="PTHR30151">
    <property type="entry name" value="ALKANE SULFONATE ABC TRANSPORTER-RELATED, MEMBRANE SUBUNIT"/>
    <property type="match status" value="1"/>
</dbReference>
<dbReference type="InterPro" id="IPR035906">
    <property type="entry name" value="MetI-like_sf"/>
</dbReference>
<feature type="transmembrane region" description="Helical" evidence="7">
    <location>
        <begin position="178"/>
        <end position="197"/>
    </location>
</feature>
<proteinExistence type="inferred from homology"/>
<dbReference type="AlphaFoldDB" id="A0A6P1TLS2"/>
<dbReference type="PROSITE" id="PS50928">
    <property type="entry name" value="ABC_TM1"/>
    <property type="match status" value="1"/>
</dbReference>
<evidence type="ECO:0000256" key="1">
    <source>
        <dbReference type="ARBA" id="ARBA00004651"/>
    </source>
</evidence>
<evidence type="ECO:0000256" key="2">
    <source>
        <dbReference type="ARBA" id="ARBA00022448"/>
    </source>
</evidence>
<evidence type="ECO:0000313" key="10">
    <source>
        <dbReference type="Proteomes" id="UP000464314"/>
    </source>
</evidence>